<organism evidence="3 4">
    <name type="scientific">Metabacillus herbersteinensis</name>
    <dbReference type="NCBI Taxonomy" id="283816"/>
    <lineage>
        <taxon>Bacteria</taxon>
        <taxon>Bacillati</taxon>
        <taxon>Bacillota</taxon>
        <taxon>Bacilli</taxon>
        <taxon>Bacillales</taxon>
        <taxon>Bacillaceae</taxon>
        <taxon>Metabacillus</taxon>
    </lineage>
</organism>
<accession>A0ABV6GEJ2</accession>
<keyword evidence="1" id="KW-0547">Nucleotide-binding</keyword>
<keyword evidence="1" id="KW-0067">ATP-binding</keyword>
<reference evidence="3 4" key="1">
    <citation type="submission" date="2024-09" db="EMBL/GenBank/DDBJ databases">
        <authorList>
            <person name="Sun Q."/>
            <person name="Mori K."/>
        </authorList>
    </citation>
    <scope>NUCLEOTIDE SEQUENCE [LARGE SCALE GENOMIC DNA]</scope>
    <source>
        <strain evidence="3 4">CCM 7228</strain>
    </source>
</reference>
<dbReference type="PROSITE" id="PS50975">
    <property type="entry name" value="ATP_GRASP"/>
    <property type="match status" value="1"/>
</dbReference>
<feature type="domain" description="ATP-grasp" evidence="2">
    <location>
        <begin position="213"/>
        <end position="454"/>
    </location>
</feature>
<dbReference type="RefSeq" id="WP_378934082.1">
    <property type="nucleotide sequence ID" value="NZ_JBHLVO010000008.1"/>
</dbReference>
<dbReference type="EMBL" id="JBHLVO010000008">
    <property type="protein sequence ID" value="MFC0272108.1"/>
    <property type="molecule type" value="Genomic_DNA"/>
</dbReference>
<dbReference type="PANTHER" id="PTHR21621">
    <property type="entry name" value="RIBOSOMAL PROTEIN S6 MODIFICATION PROTEIN"/>
    <property type="match status" value="1"/>
</dbReference>
<dbReference type="Gene3D" id="3.30.470.20">
    <property type="entry name" value="ATP-grasp fold, B domain"/>
    <property type="match status" value="1"/>
</dbReference>
<dbReference type="PANTHER" id="PTHR21621:SF2">
    <property type="entry name" value="COENZYME GAMMA-F420-2:ALPHA-L-GLUTAMATE LIGASE"/>
    <property type="match status" value="1"/>
</dbReference>
<evidence type="ECO:0000313" key="4">
    <source>
        <dbReference type="Proteomes" id="UP001589854"/>
    </source>
</evidence>
<dbReference type="Proteomes" id="UP001589854">
    <property type="component" value="Unassembled WGS sequence"/>
</dbReference>
<dbReference type="SUPFAM" id="SSF56059">
    <property type="entry name" value="Glutathione synthetase ATP-binding domain-like"/>
    <property type="match status" value="1"/>
</dbReference>
<sequence length="455" mass="52935">MDYVKIEITPTDSDIQRSIYCEMSEALRLRLEIPTSLNSLKISCGRHSVTCYLVFINEDRLALSISEDALDALQLPSIAFNIQGCLKQIKHLKLGPIFGVLTEIKNRNQQAYFGSIHDYCVELARYCHSKALLFYVFSLSTYNKDEMMGYFFTEEEQWEKFRVPYPDVVHNRIHSRVTERSKAFSDVTSDFIEEKVPYFNDRFLNKWEIHQILLANEHLHPYLPDSERLHSKTQLENFLQIKEDIFIKPLHGSQGKRIFRVIKEADSYKLDYTTFSGNLEKHFKTFHDLFLTLYPRVKKEGFLVQETIPLQPYKNRPMDFRFLCHKKNFYSWKVSSSIARVSGVDQFVANLARGGELQKIKEVLTDLYGTDKGRHIQKLLAELSIEIVNVICLHAGGEFGEFGIDLALDENGQPWIIEVNTKPSKSDEDRQEKTTRPSARAVIDYCEFLARINEL</sequence>
<evidence type="ECO:0000313" key="3">
    <source>
        <dbReference type="EMBL" id="MFC0272108.1"/>
    </source>
</evidence>
<name>A0ABV6GEJ2_9BACI</name>
<comment type="caution">
    <text evidence="3">The sequence shown here is derived from an EMBL/GenBank/DDBJ whole genome shotgun (WGS) entry which is preliminary data.</text>
</comment>
<proteinExistence type="predicted"/>
<evidence type="ECO:0000256" key="1">
    <source>
        <dbReference type="PROSITE-ProRule" id="PRU00409"/>
    </source>
</evidence>
<evidence type="ECO:0000259" key="2">
    <source>
        <dbReference type="PROSITE" id="PS50975"/>
    </source>
</evidence>
<dbReference type="InterPro" id="IPR026838">
    <property type="entry name" value="YheC/D"/>
</dbReference>
<protein>
    <submittedName>
        <fullName evidence="3">YheC/YheD family protein</fullName>
    </submittedName>
</protein>
<gene>
    <name evidence="3" type="ORF">ACFFIX_11660</name>
</gene>
<dbReference type="Pfam" id="PF14398">
    <property type="entry name" value="ATPgrasp_YheCD"/>
    <property type="match status" value="1"/>
</dbReference>
<keyword evidence="4" id="KW-1185">Reference proteome</keyword>
<dbReference type="InterPro" id="IPR011761">
    <property type="entry name" value="ATP-grasp"/>
</dbReference>